<dbReference type="PANTHER" id="PTHR21240">
    <property type="entry name" value="2-AMINO-3-CARBOXYLMUCONATE-6-SEMIALDEHYDE DECARBOXYLASE"/>
    <property type="match status" value="1"/>
</dbReference>
<feature type="domain" description="Amidohydrolase-related" evidence="3">
    <location>
        <begin position="64"/>
        <end position="331"/>
    </location>
</feature>
<evidence type="ECO:0000256" key="1">
    <source>
        <dbReference type="ARBA" id="ARBA00023239"/>
    </source>
</evidence>
<dbReference type="InterPro" id="IPR032466">
    <property type="entry name" value="Metal_Hydrolase"/>
</dbReference>
<name>L9XA07_9EURY</name>
<dbReference type="RefSeq" id="WP_008423801.1">
    <property type="nucleotide sequence ID" value="NZ_AOIA01000114.1"/>
</dbReference>
<organism evidence="4 5">
    <name type="scientific">Natronococcus jeotgali DSM 18795</name>
    <dbReference type="NCBI Taxonomy" id="1227498"/>
    <lineage>
        <taxon>Archaea</taxon>
        <taxon>Methanobacteriati</taxon>
        <taxon>Methanobacteriota</taxon>
        <taxon>Stenosarchaea group</taxon>
        <taxon>Halobacteria</taxon>
        <taxon>Halobacteriales</taxon>
        <taxon>Natrialbaceae</taxon>
        <taxon>Natronococcus</taxon>
    </lineage>
</organism>
<sequence length="337" mass="36973">MDERDAGADGEESSADDRRTTRRRTLEGTAGIAAVGTFGSAGAVGAADRGRTPQEGDLEEGPLVDVHCHLIPEETLGRDPLSADDLVAWMNDNGIDRAVVLALDSPESYPAPASSPWILDQVGAYPDRLIPFCTIDPRTLVYGEDAAAGLLERYVERGARGFGELKAGVPIDDPRAERIYELCAEYEVPILFHTDEKAMTDEVGLPGLEDVVASFPEVDFLAHAHGWWAHVAADVEAADLGDYPDGEIDEPGRVPKLLERYDNLYGDLSGISGWNALTRDPAFGQAFLEAHSEQLIFGTDYIYPGQEVPQLELFERFDLERSAREAIRYRNLEDVLR</sequence>
<evidence type="ECO:0000313" key="4">
    <source>
        <dbReference type="EMBL" id="ELY58584.1"/>
    </source>
</evidence>
<dbReference type="Gene3D" id="3.20.20.140">
    <property type="entry name" value="Metal-dependent hydrolases"/>
    <property type="match status" value="1"/>
</dbReference>
<keyword evidence="4" id="KW-0378">Hydrolase</keyword>
<proteinExistence type="predicted"/>
<comment type="caution">
    <text evidence="4">The sequence shown here is derived from an EMBL/GenBank/DDBJ whole genome shotgun (WGS) entry which is preliminary data.</text>
</comment>
<dbReference type="PATRIC" id="fig|1227498.3.peg.2372"/>
<protein>
    <submittedName>
        <fullName evidence="4">Amidohydrolase 2</fullName>
    </submittedName>
</protein>
<dbReference type="InterPro" id="IPR006680">
    <property type="entry name" value="Amidohydro-rel"/>
</dbReference>
<reference evidence="4 5" key="1">
    <citation type="journal article" date="2014" name="PLoS Genet.">
        <title>Phylogenetically driven sequencing of extremely halophilic archaea reveals strategies for static and dynamic osmo-response.</title>
        <authorList>
            <person name="Becker E.A."/>
            <person name="Seitzer P.M."/>
            <person name="Tritt A."/>
            <person name="Larsen D."/>
            <person name="Krusor M."/>
            <person name="Yao A.I."/>
            <person name="Wu D."/>
            <person name="Madern D."/>
            <person name="Eisen J.A."/>
            <person name="Darling A.E."/>
            <person name="Facciotti M.T."/>
        </authorList>
    </citation>
    <scope>NUCLEOTIDE SEQUENCE [LARGE SCALE GENOMIC DNA]</scope>
    <source>
        <strain evidence="4 5">DSM 18795</strain>
    </source>
</reference>
<feature type="region of interest" description="Disordered" evidence="2">
    <location>
        <begin position="1"/>
        <end position="29"/>
    </location>
</feature>
<dbReference type="OrthoDB" id="34429at2157"/>
<accession>L9XA07</accession>
<evidence type="ECO:0000313" key="5">
    <source>
        <dbReference type="Proteomes" id="UP000011531"/>
    </source>
</evidence>
<dbReference type="STRING" id="1227498.C492_12235"/>
<keyword evidence="1" id="KW-0456">Lyase</keyword>
<dbReference type="InterPro" id="IPR032465">
    <property type="entry name" value="ACMSD"/>
</dbReference>
<dbReference type="GO" id="GO:0016787">
    <property type="term" value="F:hydrolase activity"/>
    <property type="evidence" value="ECO:0007669"/>
    <property type="project" value="UniProtKB-KW"/>
</dbReference>
<dbReference type="GO" id="GO:0016831">
    <property type="term" value="F:carboxy-lyase activity"/>
    <property type="evidence" value="ECO:0007669"/>
    <property type="project" value="InterPro"/>
</dbReference>
<dbReference type="AlphaFoldDB" id="L9XA07"/>
<evidence type="ECO:0000256" key="2">
    <source>
        <dbReference type="SAM" id="MobiDB-lite"/>
    </source>
</evidence>
<dbReference type="SUPFAM" id="SSF51556">
    <property type="entry name" value="Metallo-dependent hydrolases"/>
    <property type="match status" value="1"/>
</dbReference>
<dbReference type="Pfam" id="PF04909">
    <property type="entry name" value="Amidohydro_2"/>
    <property type="match status" value="1"/>
</dbReference>
<dbReference type="EMBL" id="AOIA01000114">
    <property type="protein sequence ID" value="ELY58584.1"/>
    <property type="molecule type" value="Genomic_DNA"/>
</dbReference>
<evidence type="ECO:0000259" key="3">
    <source>
        <dbReference type="Pfam" id="PF04909"/>
    </source>
</evidence>
<keyword evidence="5" id="KW-1185">Reference proteome</keyword>
<dbReference type="Proteomes" id="UP000011531">
    <property type="component" value="Unassembled WGS sequence"/>
</dbReference>
<gene>
    <name evidence="4" type="ORF">C492_12235</name>
</gene>